<evidence type="ECO:0000256" key="1">
    <source>
        <dbReference type="SAM" id="MobiDB-lite"/>
    </source>
</evidence>
<dbReference type="Proteomes" id="UP001605036">
    <property type="component" value="Unassembled WGS sequence"/>
</dbReference>
<dbReference type="Pfam" id="PF14223">
    <property type="entry name" value="Retrotran_gag_2"/>
    <property type="match status" value="1"/>
</dbReference>
<dbReference type="EMBL" id="JBHFFA010000008">
    <property type="protein sequence ID" value="KAL2609683.1"/>
    <property type="molecule type" value="Genomic_DNA"/>
</dbReference>
<protein>
    <submittedName>
        <fullName evidence="2">Uncharacterized protein</fullName>
    </submittedName>
</protein>
<gene>
    <name evidence="2" type="ORF">R1flu_028256</name>
</gene>
<dbReference type="AlphaFoldDB" id="A0ABD1XL55"/>
<organism evidence="2 3">
    <name type="scientific">Riccia fluitans</name>
    <dbReference type="NCBI Taxonomy" id="41844"/>
    <lineage>
        <taxon>Eukaryota</taxon>
        <taxon>Viridiplantae</taxon>
        <taxon>Streptophyta</taxon>
        <taxon>Embryophyta</taxon>
        <taxon>Marchantiophyta</taxon>
        <taxon>Marchantiopsida</taxon>
        <taxon>Marchantiidae</taxon>
        <taxon>Marchantiales</taxon>
        <taxon>Ricciaceae</taxon>
        <taxon>Riccia</taxon>
    </lineage>
</organism>
<evidence type="ECO:0000313" key="2">
    <source>
        <dbReference type="EMBL" id="KAL2609683.1"/>
    </source>
</evidence>
<comment type="caution">
    <text evidence="2">The sequence shown here is derived from an EMBL/GenBank/DDBJ whole genome shotgun (WGS) entry which is preliminary data.</text>
</comment>
<accession>A0ABD1XL55</accession>
<evidence type="ECO:0000313" key="3">
    <source>
        <dbReference type="Proteomes" id="UP001605036"/>
    </source>
</evidence>
<feature type="region of interest" description="Disordered" evidence="1">
    <location>
        <begin position="141"/>
        <end position="165"/>
    </location>
</feature>
<reference evidence="2 3" key="1">
    <citation type="submission" date="2024-09" db="EMBL/GenBank/DDBJ databases">
        <title>Chromosome-scale assembly of Riccia fluitans.</title>
        <authorList>
            <person name="Paukszto L."/>
            <person name="Sawicki J."/>
            <person name="Karawczyk K."/>
            <person name="Piernik-Szablinska J."/>
            <person name="Szczecinska M."/>
            <person name="Mazdziarz M."/>
        </authorList>
    </citation>
    <scope>NUCLEOTIDE SEQUENCE [LARGE SCALE GENOMIC DNA]</scope>
    <source>
        <strain evidence="2">Rf_01</strain>
        <tissue evidence="2">Aerial parts of the thallus</tissue>
    </source>
</reference>
<name>A0ABD1XL55_9MARC</name>
<proteinExistence type="predicted"/>
<dbReference type="PANTHER" id="PTHR47481">
    <property type="match status" value="1"/>
</dbReference>
<sequence length="165" mass="18787">MTAPDIMYAHDAAEAWAILKTQYTVKNLAKQIALEQCFSNLRMADSSTISNFIREVRQLVNELALYGSKPSDKCIMAHVLHALPPRFHTLVSILSNDDVTPTLEKLAERLQLEEDRLRLKDDVLDNYALIMHIRSHILDRRHGRHRFSGPSSSHHHPSTPPASQM</sequence>
<keyword evidence="3" id="KW-1185">Reference proteome</keyword>
<dbReference type="PANTHER" id="PTHR47481:SF31">
    <property type="entry name" value="OS01G0873500 PROTEIN"/>
    <property type="match status" value="1"/>
</dbReference>
<feature type="compositionally biased region" description="Basic residues" evidence="1">
    <location>
        <begin position="141"/>
        <end position="157"/>
    </location>
</feature>